<dbReference type="Proteomes" id="UP000297693">
    <property type="component" value="Unassembled WGS sequence"/>
</dbReference>
<evidence type="ECO:0008006" key="4">
    <source>
        <dbReference type="Google" id="ProtNLM"/>
    </source>
</evidence>
<dbReference type="Pfam" id="PF03923">
    <property type="entry name" value="Lipoprotein_16"/>
    <property type="match status" value="1"/>
</dbReference>
<feature type="chain" id="PRO_5020677589" description="Lipoprotein" evidence="1">
    <location>
        <begin position="23"/>
        <end position="201"/>
    </location>
</feature>
<dbReference type="EMBL" id="RQGD01000016">
    <property type="protein sequence ID" value="TGL61528.1"/>
    <property type="molecule type" value="Genomic_DNA"/>
</dbReference>
<keyword evidence="3" id="KW-1185">Reference proteome</keyword>
<gene>
    <name evidence="2" type="ORF">EHQ58_05185</name>
</gene>
<protein>
    <recommendedName>
        <fullName evidence="4">Lipoprotein</fullName>
    </recommendedName>
</protein>
<proteinExistence type="predicted"/>
<organism evidence="2 3">
    <name type="scientific">Leptospira ognonensis</name>
    <dbReference type="NCBI Taxonomy" id="2484945"/>
    <lineage>
        <taxon>Bacteria</taxon>
        <taxon>Pseudomonadati</taxon>
        <taxon>Spirochaetota</taxon>
        <taxon>Spirochaetia</taxon>
        <taxon>Leptospirales</taxon>
        <taxon>Leptospiraceae</taxon>
        <taxon>Leptospira</taxon>
    </lineage>
</organism>
<evidence type="ECO:0000313" key="3">
    <source>
        <dbReference type="Proteomes" id="UP000297693"/>
    </source>
</evidence>
<dbReference type="AlphaFoldDB" id="A0A4R9K5M4"/>
<dbReference type="InterPro" id="IPR005619">
    <property type="entry name" value="Uncharacterised_YajG"/>
</dbReference>
<evidence type="ECO:0000313" key="2">
    <source>
        <dbReference type="EMBL" id="TGL61528.1"/>
    </source>
</evidence>
<sequence length="201" mass="22757">MNLKLKNLFTILLLGFSFLKCGDVTIKQNVKTNYSKSNSAIKDLPIFIGESNDHPDSFPDGLFIDGIFKSQLGIELGYIYLDPKGPDLIKSVITNELQNAGFLILNSKNPKYPEIRLVVNQIFLETEPGIFAIGNVSVIDVNITISNSKKSFSRRFKSIDELNMPFFNNPSFLHASLIYNLEKFILKVIPEISDIYLKEFK</sequence>
<reference evidence="2" key="1">
    <citation type="journal article" date="2019" name="PLoS Negl. Trop. Dis.">
        <title>Revisiting the worldwide diversity of Leptospira species in the environment.</title>
        <authorList>
            <person name="Vincent A.T."/>
            <person name="Schiettekatte O."/>
            <person name="Bourhy P."/>
            <person name="Veyrier F.J."/>
            <person name="Picardeau M."/>
        </authorList>
    </citation>
    <scope>NUCLEOTIDE SEQUENCE [LARGE SCALE GENOMIC DNA]</scope>
    <source>
        <strain evidence="2">201702476</strain>
    </source>
</reference>
<dbReference type="OrthoDB" id="330221at2"/>
<keyword evidence="1" id="KW-0732">Signal</keyword>
<feature type="signal peptide" evidence="1">
    <location>
        <begin position="1"/>
        <end position="22"/>
    </location>
</feature>
<comment type="caution">
    <text evidence="2">The sequence shown here is derived from an EMBL/GenBank/DDBJ whole genome shotgun (WGS) entry which is preliminary data.</text>
</comment>
<evidence type="ECO:0000256" key="1">
    <source>
        <dbReference type="SAM" id="SignalP"/>
    </source>
</evidence>
<accession>A0A4R9K5M4</accession>
<name>A0A4R9K5M4_9LEPT</name>